<dbReference type="InterPro" id="IPR015942">
    <property type="entry name" value="Asp/Glu/hydantoin_racemase"/>
</dbReference>
<keyword evidence="3" id="KW-1185">Reference proteome</keyword>
<dbReference type="EMBL" id="CP087164">
    <property type="protein sequence ID" value="UGS39110.1"/>
    <property type="molecule type" value="Genomic_DNA"/>
</dbReference>
<dbReference type="PANTHER" id="PTHR28047">
    <property type="entry name" value="PROTEIN DCG1"/>
    <property type="match status" value="1"/>
</dbReference>
<dbReference type="Gene3D" id="3.40.50.12500">
    <property type="match status" value="1"/>
</dbReference>
<dbReference type="KEGG" id="sbae:DSM104329_05542"/>
<dbReference type="PANTHER" id="PTHR28047:SF5">
    <property type="entry name" value="PROTEIN DCG1"/>
    <property type="match status" value="1"/>
</dbReference>
<dbReference type="GO" id="GO:0047661">
    <property type="term" value="F:amino-acid racemase activity"/>
    <property type="evidence" value="ECO:0007669"/>
    <property type="project" value="InterPro"/>
</dbReference>
<dbReference type="InterPro" id="IPR053714">
    <property type="entry name" value="Iso_Racemase_Enz_sf"/>
</dbReference>
<evidence type="ECO:0000313" key="3">
    <source>
        <dbReference type="Proteomes" id="UP001162834"/>
    </source>
</evidence>
<accession>A0A9E6Y3B0</accession>
<dbReference type="RefSeq" id="WP_259313117.1">
    <property type="nucleotide sequence ID" value="NZ_CP087164.1"/>
</dbReference>
<dbReference type="InterPro" id="IPR052186">
    <property type="entry name" value="Hydantoin_racemase-like"/>
</dbReference>
<dbReference type="SUPFAM" id="SSF53681">
    <property type="entry name" value="Aspartate/glutamate racemase"/>
    <property type="match status" value="1"/>
</dbReference>
<evidence type="ECO:0000256" key="1">
    <source>
        <dbReference type="ARBA" id="ARBA00038414"/>
    </source>
</evidence>
<name>A0A9E6Y3B0_9ACTN</name>
<dbReference type="InterPro" id="IPR001920">
    <property type="entry name" value="Asp/Glu_race"/>
</dbReference>
<evidence type="ECO:0000313" key="2">
    <source>
        <dbReference type="EMBL" id="UGS39110.1"/>
    </source>
</evidence>
<dbReference type="Pfam" id="PF01177">
    <property type="entry name" value="Asp_Glu_race"/>
    <property type="match status" value="1"/>
</dbReference>
<gene>
    <name evidence="2" type="ORF">DSM104329_05542</name>
</gene>
<evidence type="ECO:0008006" key="4">
    <source>
        <dbReference type="Google" id="ProtNLM"/>
    </source>
</evidence>
<sequence>MPRVCVLVPFPFDETGLVNRRTQQESVVLGPDMEVTYKPLKAGPALYDSYHDYVLADLGMLEAGVEAAEEGFDAICIDTMSDSGANALRSVLDIPVIAPGKASFLTALMLGHKFSVLTQWDGWLALYKKGLQEYGLTHLCASMRSINVPPDVENLLGGKEEDVFPKLVEAGLRCVEDGADVICLGSTTMHQAHAHLVANLPVPVINPGPLTYKLAEALIGLGLTQSRTAYPRPNVEKLAVVRAMVAAAAEAQDAGTAY</sequence>
<dbReference type="Proteomes" id="UP001162834">
    <property type="component" value="Chromosome"/>
</dbReference>
<dbReference type="AlphaFoldDB" id="A0A9E6Y3B0"/>
<comment type="similarity">
    <text evidence="1">Belongs to the HyuE racemase family.</text>
</comment>
<organism evidence="2 3">
    <name type="scientific">Capillimicrobium parvum</name>
    <dbReference type="NCBI Taxonomy" id="2884022"/>
    <lineage>
        <taxon>Bacteria</taxon>
        <taxon>Bacillati</taxon>
        <taxon>Actinomycetota</taxon>
        <taxon>Thermoleophilia</taxon>
        <taxon>Solirubrobacterales</taxon>
        <taxon>Capillimicrobiaceae</taxon>
        <taxon>Capillimicrobium</taxon>
    </lineage>
</organism>
<reference evidence="2" key="1">
    <citation type="journal article" date="2022" name="Int. J. Syst. Evol. Microbiol.">
        <title>Pseudomonas aegrilactucae sp. nov. and Pseudomonas morbosilactucae sp. nov., pathogens causing bacterial rot of lettuce in Japan.</title>
        <authorList>
            <person name="Sawada H."/>
            <person name="Fujikawa T."/>
            <person name="Satou M."/>
        </authorList>
    </citation>
    <scope>NUCLEOTIDE SEQUENCE</scope>
    <source>
        <strain evidence="2">0166_1</strain>
    </source>
</reference>
<protein>
    <recommendedName>
        <fullName evidence="4">Hydrogenase expression protein HupH</fullName>
    </recommendedName>
</protein>
<proteinExistence type="inferred from homology"/>